<comment type="caution">
    <text evidence="2">The sequence shown here is derived from an EMBL/GenBank/DDBJ whole genome shotgun (WGS) entry which is preliminary data.</text>
</comment>
<protein>
    <submittedName>
        <fullName evidence="2">Uncharacterized protein</fullName>
    </submittedName>
</protein>
<organism evidence="2">
    <name type="scientific">bioreactor metagenome</name>
    <dbReference type="NCBI Taxonomy" id="1076179"/>
    <lineage>
        <taxon>unclassified sequences</taxon>
        <taxon>metagenomes</taxon>
        <taxon>ecological metagenomes</taxon>
    </lineage>
</organism>
<dbReference type="EMBL" id="VSSQ01082518">
    <property type="protein sequence ID" value="MPN31117.1"/>
    <property type="molecule type" value="Genomic_DNA"/>
</dbReference>
<dbReference type="AlphaFoldDB" id="A0A645GWN9"/>
<reference evidence="2" key="1">
    <citation type="submission" date="2019-08" db="EMBL/GenBank/DDBJ databases">
        <authorList>
            <person name="Kucharzyk K."/>
            <person name="Murdoch R.W."/>
            <person name="Higgins S."/>
            <person name="Loffler F."/>
        </authorList>
    </citation>
    <scope>NUCLEOTIDE SEQUENCE</scope>
</reference>
<name>A0A645GWN9_9ZZZZ</name>
<sequence>MMQPFHQRTGGIDYPETAPGGLGLERRPHAVGAPDQTGAGGDFIKGMDEADAAPLQVLDHEIVVHDLMVDAHRS</sequence>
<feature type="region of interest" description="Disordered" evidence="1">
    <location>
        <begin position="1"/>
        <end position="45"/>
    </location>
</feature>
<accession>A0A645GWN9</accession>
<gene>
    <name evidence="2" type="ORF">SDC9_178591</name>
</gene>
<evidence type="ECO:0000313" key="2">
    <source>
        <dbReference type="EMBL" id="MPN31117.1"/>
    </source>
</evidence>
<proteinExistence type="predicted"/>
<evidence type="ECO:0000256" key="1">
    <source>
        <dbReference type="SAM" id="MobiDB-lite"/>
    </source>
</evidence>